<sequence length="139" mass="16773">MKISSKFTVLFEDLFWIGIFERTYNGMYEVSRIIFGSEPKDCEVYDFILKEFNNIKFTNSIVDDKKCNHKKINPKRLQRKIKEELKDNGIGTKAQRAMKIQQEINKVEKKKISRKMKEEEQRKKFELKQQKKKEKHKGH</sequence>
<evidence type="ECO:0000313" key="2">
    <source>
        <dbReference type="EMBL" id="SNT06436.1"/>
    </source>
</evidence>
<organism evidence="2 3">
    <name type="scientific">Anaerovirgula multivorans</name>
    <dbReference type="NCBI Taxonomy" id="312168"/>
    <lineage>
        <taxon>Bacteria</taxon>
        <taxon>Bacillati</taxon>
        <taxon>Bacillota</taxon>
        <taxon>Clostridia</taxon>
        <taxon>Peptostreptococcales</taxon>
        <taxon>Natronincolaceae</taxon>
        <taxon>Anaerovirgula</taxon>
    </lineage>
</organism>
<dbReference type="InterPro" id="IPR016787">
    <property type="entry name" value="UCP021328"/>
</dbReference>
<feature type="region of interest" description="Disordered" evidence="1">
    <location>
        <begin position="109"/>
        <end position="139"/>
    </location>
</feature>
<dbReference type="PIRSF" id="PIRSF021328">
    <property type="entry name" value="UCP021328"/>
    <property type="match status" value="1"/>
</dbReference>
<name>A0A239JK71_9FIRM</name>
<reference evidence="2 3" key="1">
    <citation type="submission" date="2017-06" db="EMBL/GenBank/DDBJ databases">
        <authorList>
            <person name="Kim H.J."/>
            <person name="Triplett B.A."/>
        </authorList>
    </citation>
    <scope>NUCLEOTIDE SEQUENCE [LARGE SCALE GENOMIC DNA]</scope>
    <source>
        <strain evidence="2 3">SCA</strain>
    </source>
</reference>
<gene>
    <name evidence="2" type="ORF">SAMN05446037_103648</name>
</gene>
<protein>
    <recommendedName>
        <fullName evidence="4">DUF2992 domain-containing protein</fullName>
    </recommendedName>
</protein>
<proteinExistence type="predicted"/>
<dbReference type="EMBL" id="FZOJ01000036">
    <property type="protein sequence ID" value="SNT06436.1"/>
    <property type="molecule type" value="Genomic_DNA"/>
</dbReference>
<feature type="compositionally biased region" description="Basic residues" evidence="1">
    <location>
        <begin position="130"/>
        <end position="139"/>
    </location>
</feature>
<accession>A0A239JK71</accession>
<evidence type="ECO:0000256" key="1">
    <source>
        <dbReference type="SAM" id="MobiDB-lite"/>
    </source>
</evidence>
<dbReference type="Pfam" id="PF11208">
    <property type="entry name" value="DUF2992"/>
    <property type="match status" value="1"/>
</dbReference>
<dbReference type="AlphaFoldDB" id="A0A239JK71"/>
<evidence type="ECO:0008006" key="4">
    <source>
        <dbReference type="Google" id="ProtNLM"/>
    </source>
</evidence>
<evidence type="ECO:0000313" key="3">
    <source>
        <dbReference type="Proteomes" id="UP000198304"/>
    </source>
</evidence>
<dbReference type="RefSeq" id="WP_176431540.1">
    <property type="nucleotide sequence ID" value="NZ_FZOJ01000036.1"/>
</dbReference>
<feature type="compositionally biased region" description="Basic and acidic residues" evidence="1">
    <location>
        <begin position="115"/>
        <end position="129"/>
    </location>
</feature>
<keyword evidence="3" id="KW-1185">Reference proteome</keyword>
<dbReference type="Proteomes" id="UP000198304">
    <property type="component" value="Unassembled WGS sequence"/>
</dbReference>